<dbReference type="SUPFAM" id="SSF159888">
    <property type="entry name" value="YdhG-like"/>
    <property type="match status" value="1"/>
</dbReference>
<dbReference type="Pfam" id="PF08818">
    <property type="entry name" value="DUF1801"/>
    <property type="match status" value="1"/>
</dbReference>
<feature type="domain" description="YdhG-like" evidence="1">
    <location>
        <begin position="19"/>
        <end position="109"/>
    </location>
</feature>
<evidence type="ECO:0000259" key="1">
    <source>
        <dbReference type="Pfam" id="PF08818"/>
    </source>
</evidence>
<dbReference type="InterPro" id="IPR014922">
    <property type="entry name" value="YdhG-like"/>
</dbReference>
<protein>
    <submittedName>
        <fullName evidence="2">DUF1801 domain-containing protein</fullName>
    </submittedName>
</protein>
<keyword evidence="3" id="KW-1185">Reference proteome</keyword>
<dbReference type="RefSeq" id="WP_064907247.1">
    <property type="nucleotide sequence ID" value="NZ_JADLQW010000009.1"/>
</dbReference>
<sequence length="114" mass="12232">MNTDVTAYIDGKKNWQTGICTSLRETVHNTLPGVVEVFRYGKPHFTVDGTNVAVVHVAAAKVSFMVFGAQDIEPVPGVLRSLGSGDRKAVDFRAGDAVDPAYIADLLRRVAGTN</sequence>
<dbReference type="EMBL" id="PSZD01000019">
    <property type="protein sequence ID" value="PPJ24498.1"/>
    <property type="molecule type" value="Genomic_DNA"/>
</dbReference>
<comment type="caution">
    <text evidence="2">The sequence shown here is derived from an EMBL/GenBank/DDBJ whole genome shotgun (WGS) entry which is preliminary data.</text>
</comment>
<evidence type="ECO:0000313" key="2">
    <source>
        <dbReference type="EMBL" id="PPJ24498.1"/>
    </source>
</evidence>
<evidence type="ECO:0000313" key="3">
    <source>
        <dbReference type="Proteomes" id="UP000238356"/>
    </source>
</evidence>
<dbReference type="Proteomes" id="UP000238356">
    <property type="component" value="Unassembled WGS sequence"/>
</dbReference>
<organism evidence="2 3">
    <name type="scientific">Nocardia nova</name>
    <dbReference type="NCBI Taxonomy" id="37330"/>
    <lineage>
        <taxon>Bacteria</taxon>
        <taxon>Bacillati</taxon>
        <taxon>Actinomycetota</taxon>
        <taxon>Actinomycetes</taxon>
        <taxon>Mycobacteriales</taxon>
        <taxon>Nocardiaceae</taxon>
        <taxon>Nocardia</taxon>
    </lineage>
</organism>
<gene>
    <name evidence="2" type="ORF">C5F51_25385</name>
</gene>
<reference evidence="2 3" key="1">
    <citation type="submission" date="2018-02" db="EMBL/GenBank/DDBJ databases">
        <title>8 Nocardia nova and 1 Nocardia cyriacigeorgica strain used for evolution to TMP-SMX.</title>
        <authorList>
            <person name="Mehta H."/>
            <person name="Weng J."/>
            <person name="Shamoo Y."/>
        </authorList>
    </citation>
    <scope>NUCLEOTIDE SEQUENCE [LARGE SCALE GENOMIC DNA]</scope>
    <source>
        <strain evidence="2 3">BAA2227</strain>
    </source>
</reference>
<dbReference type="AlphaFoldDB" id="A0A2S6A0C0"/>
<dbReference type="Gene3D" id="3.90.1150.200">
    <property type="match status" value="1"/>
</dbReference>
<proteinExistence type="predicted"/>
<accession>A0A2S6A0C0</accession>
<name>A0A2S6A0C0_9NOCA</name>